<dbReference type="EMBL" id="VUJU01006067">
    <property type="protein sequence ID" value="KAF0749517.1"/>
    <property type="molecule type" value="Genomic_DNA"/>
</dbReference>
<reference evidence="1 2" key="1">
    <citation type="submission" date="2019-08" db="EMBL/GenBank/DDBJ databases">
        <title>Whole genome of Aphis craccivora.</title>
        <authorList>
            <person name="Voronova N.V."/>
            <person name="Shulinski R.S."/>
            <person name="Bandarenka Y.V."/>
            <person name="Zhorov D.G."/>
            <person name="Warner D."/>
        </authorList>
    </citation>
    <scope>NUCLEOTIDE SEQUENCE [LARGE SCALE GENOMIC DNA]</scope>
    <source>
        <strain evidence="1">180601</strain>
        <tissue evidence="1">Whole Body</tissue>
    </source>
</reference>
<organism evidence="1 2">
    <name type="scientific">Aphis craccivora</name>
    <name type="common">Cowpea aphid</name>
    <dbReference type="NCBI Taxonomy" id="307492"/>
    <lineage>
        <taxon>Eukaryota</taxon>
        <taxon>Metazoa</taxon>
        <taxon>Ecdysozoa</taxon>
        <taxon>Arthropoda</taxon>
        <taxon>Hexapoda</taxon>
        <taxon>Insecta</taxon>
        <taxon>Pterygota</taxon>
        <taxon>Neoptera</taxon>
        <taxon>Paraneoptera</taxon>
        <taxon>Hemiptera</taxon>
        <taxon>Sternorrhyncha</taxon>
        <taxon>Aphidomorpha</taxon>
        <taxon>Aphidoidea</taxon>
        <taxon>Aphididae</taxon>
        <taxon>Aphidini</taxon>
        <taxon>Aphis</taxon>
        <taxon>Aphis</taxon>
    </lineage>
</organism>
<name>A0A6G0Y5U7_APHCR</name>
<dbReference type="Proteomes" id="UP000478052">
    <property type="component" value="Unassembled WGS sequence"/>
</dbReference>
<dbReference type="AlphaFoldDB" id="A0A6G0Y5U7"/>
<keyword evidence="2" id="KW-1185">Reference proteome</keyword>
<evidence type="ECO:0008006" key="3">
    <source>
        <dbReference type="Google" id="ProtNLM"/>
    </source>
</evidence>
<dbReference type="OrthoDB" id="6629375at2759"/>
<comment type="caution">
    <text evidence="1">The sequence shown here is derived from an EMBL/GenBank/DDBJ whole genome shotgun (WGS) entry which is preliminary data.</text>
</comment>
<accession>A0A6G0Y5U7</accession>
<evidence type="ECO:0000313" key="1">
    <source>
        <dbReference type="EMBL" id="KAF0749517.1"/>
    </source>
</evidence>
<proteinExistence type="predicted"/>
<evidence type="ECO:0000313" key="2">
    <source>
        <dbReference type="Proteomes" id="UP000478052"/>
    </source>
</evidence>
<sequence length="59" mass="6930">MEIIHRIQLERISYTDKNMVKAAKNLKPFYSNLIHVTCAAHGIHWVVEKIMGIFHEILK</sequence>
<protein>
    <recommendedName>
        <fullName evidence="3">DUF659 domain-containing protein</fullName>
    </recommendedName>
</protein>
<gene>
    <name evidence="1" type="ORF">FWK35_00024950</name>
</gene>